<dbReference type="Pfam" id="PF18174">
    <property type="entry name" value="HU-CCDC81_bac_1"/>
    <property type="match status" value="1"/>
</dbReference>
<dbReference type="Proteomes" id="UP000289455">
    <property type="component" value="Unassembled WGS sequence"/>
</dbReference>
<evidence type="ECO:0000256" key="2">
    <source>
        <dbReference type="SAM" id="Phobius"/>
    </source>
</evidence>
<dbReference type="InterPro" id="IPR010992">
    <property type="entry name" value="IHF-like_DNA-bd_dom_sf"/>
</dbReference>
<dbReference type="GO" id="GO:0003677">
    <property type="term" value="F:DNA binding"/>
    <property type="evidence" value="ECO:0007669"/>
    <property type="project" value="UniProtKB-KW"/>
</dbReference>
<dbReference type="SUPFAM" id="SSF110997">
    <property type="entry name" value="Sporulation related repeat"/>
    <property type="match status" value="1"/>
</dbReference>
<proteinExistence type="predicted"/>
<name>A0A4V1M5S4_9BACT</name>
<keyword evidence="2" id="KW-0472">Membrane</keyword>
<dbReference type="AlphaFoldDB" id="A0A4V1M5S4"/>
<sequence length="345" mass="38250">MLNQKSIVSLIETLLYEHDCIIIPNFGGFVVNVKDFEFNAKEGKIYPRKRWIAFNERLCSDDGILATAWAKQEGISHKLAFDQINQFSKNLKEYLKDNQSVILPKLGTFSLTAESKISFVPLADQNFDLSQFGLTAVSLPSSGIISKPILIENPVEKSLTYQEEMSEESVKEAFEEGLKPQRISSKIYVYALLAFILGGISAYFLTEPNSRYVNSSLSPFTIKIKKKEVAEVKKAIEKPIITSNDAVKVDSNIVPAPTESTSSPVILGNSGTVYLVAASFQTQAKAEIAMQELKSKGFKAEILPKTEGALHFRVSVGTENSMEAGYKKAAAIKSEKNLEIWVYKP</sequence>
<keyword evidence="2" id="KW-0812">Transmembrane</keyword>
<dbReference type="SUPFAM" id="SSF47729">
    <property type="entry name" value="IHF-like DNA-binding proteins"/>
    <property type="match status" value="1"/>
</dbReference>
<keyword evidence="1" id="KW-0238">DNA-binding</keyword>
<dbReference type="OrthoDB" id="653949at2"/>
<feature type="domain" description="SPOR" evidence="3">
    <location>
        <begin position="267"/>
        <end position="345"/>
    </location>
</feature>
<reference evidence="4 5" key="1">
    <citation type="submission" date="2019-01" db="EMBL/GenBank/DDBJ databases">
        <title>Cytophagaceae bacterium strain CAR-16.</title>
        <authorList>
            <person name="Chen W.-M."/>
        </authorList>
    </citation>
    <scope>NUCLEOTIDE SEQUENCE [LARGE SCALE GENOMIC DNA]</scope>
    <source>
        <strain evidence="4 5">CAR-16</strain>
    </source>
</reference>
<dbReference type="Pfam" id="PF05036">
    <property type="entry name" value="SPOR"/>
    <property type="match status" value="1"/>
</dbReference>
<protein>
    <submittedName>
        <fullName evidence="4">SPOR domain-containing protein</fullName>
    </submittedName>
</protein>
<accession>A0A4V1M5S4</accession>
<evidence type="ECO:0000313" key="4">
    <source>
        <dbReference type="EMBL" id="RXK52422.1"/>
    </source>
</evidence>
<dbReference type="Pfam" id="PF18175">
    <property type="entry name" value="HU-CCDC81_bac_2"/>
    <property type="match status" value="1"/>
</dbReference>
<dbReference type="RefSeq" id="WP_129025672.1">
    <property type="nucleotide sequence ID" value="NZ_SDHY01000001.1"/>
</dbReference>
<comment type="caution">
    <text evidence="4">The sequence shown here is derived from an EMBL/GenBank/DDBJ whole genome shotgun (WGS) entry which is preliminary data.</text>
</comment>
<dbReference type="EMBL" id="SDHY01000001">
    <property type="protein sequence ID" value="RXK52422.1"/>
    <property type="molecule type" value="Genomic_DNA"/>
</dbReference>
<dbReference type="InterPro" id="IPR041268">
    <property type="entry name" value="HU-CCDC81_bac_2"/>
</dbReference>
<feature type="transmembrane region" description="Helical" evidence="2">
    <location>
        <begin position="187"/>
        <end position="205"/>
    </location>
</feature>
<evidence type="ECO:0000313" key="5">
    <source>
        <dbReference type="Proteomes" id="UP000289455"/>
    </source>
</evidence>
<gene>
    <name evidence="4" type="ORF">ESB04_01875</name>
</gene>
<dbReference type="InterPro" id="IPR040495">
    <property type="entry name" value="HU-CCDC81_bac_1"/>
</dbReference>
<evidence type="ECO:0000259" key="3">
    <source>
        <dbReference type="PROSITE" id="PS51724"/>
    </source>
</evidence>
<organism evidence="4 5">
    <name type="scientific">Aquirufa rosea</name>
    <dbReference type="NCBI Taxonomy" id="2509241"/>
    <lineage>
        <taxon>Bacteria</taxon>
        <taxon>Pseudomonadati</taxon>
        <taxon>Bacteroidota</taxon>
        <taxon>Cytophagia</taxon>
        <taxon>Cytophagales</taxon>
        <taxon>Flectobacillaceae</taxon>
        <taxon>Aquirufa</taxon>
    </lineage>
</organism>
<dbReference type="InterPro" id="IPR036680">
    <property type="entry name" value="SPOR-like_sf"/>
</dbReference>
<dbReference type="InterPro" id="IPR007730">
    <property type="entry name" value="SPOR-like_dom"/>
</dbReference>
<dbReference type="PROSITE" id="PS51724">
    <property type="entry name" value="SPOR"/>
    <property type="match status" value="1"/>
</dbReference>
<keyword evidence="2" id="KW-1133">Transmembrane helix</keyword>
<dbReference type="GO" id="GO:0042834">
    <property type="term" value="F:peptidoglycan binding"/>
    <property type="evidence" value="ECO:0007669"/>
    <property type="project" value="InterPro"/>
</dbReference>
<keyword evidence="5" id="KW-1185">Reference proteome</keyword>
<evidence type="ECO:0000256" key="1">
    <source>
        <dbReference type="ARBA" id="ARBA00023125"/>
    </source>
</evidence>
<dbReference type="Gene3D" id="3.30.70.1070">
    <property type="entry name" value="Sporulation related repeat"/>
    <property type="match status" value="1"/>
</dbReference>